<dbReference type="EMBL" id="MU629671">
    <property type="protein sequence ID" value="KAJ1255590.1"/>
    <property type="molecule type" value="Genomic_DNA"/>
</dbReference>
<evidence type="ECO:0000256" key="1">
    <source>
        <dbReference type="ARBA" id="ARBA00008894"/>
    </source>
</evidence>
<comment type="similarity">
    <text evidence="1">Belongs to the disease resistance NB-LRR family.</text>
</comment>
<keyword evidence="3" id="KW-0677">Repeat</keyword>
<keyword evidence="5" id="KW-0611">Plant defense</keyword>
<protein>
    <recommendedName>
        <fullName evidence="7">AAA+ ATPase domain-containing protein</fullName>
    </recommendedName>
</protein>
<keyword evidence="4" id="KW-0547">Nucleotide-binding</keyword>
<evidence type="ECO:0000259" key="7">
    <source>
        <dbReference type="SMART" id="SM00382"/>
    </source>
</evidence>
<dbReference type="Gene3D" id="3.80.10.10">
    <property type="entry name" value="Ribonuclease Inhibitor"/>
    <property type="match status" value="1"/>
</dbReference>
<dbReference type="EMBL" id="MU629671">
    <property type="protein sequence ID" value="KAJ1255588.1"/>
    <property type="molecule type" value="Genomic_DNA"/>
</dbReference>
<dbReference type="InterPro" id="IPR002182">
    <property type="entry name" value="NB-ARC"/>
</dbReference>
<reference evidence="8 9" key="1">
    <citation type="submission" date="2022-10" db="EMBL/GenBank/DDBJ databases">
        <title>WGS assembly of Paspalum vaginatum 540-79.</title>
        <authorList>
            <person name="Sun G."/>
            <person name="Wase N."/>
            <person name="Shu S."/>
            <person name="Jenkins J."/>
            <person name="Zhou B."/>
            <person name="Torres-Rodriguez J."/>
            <person name="Chen C."/>
            <person name="Sandor L."/>
            <person name="Plott C."/>
            <person name="Yoshinga Y."/>
            <person name="Daum C."/>
            <person name="Qi P."/>
            <person name="Barry K."/>
            <person name="Lipzen A."/>
            <person name="Berry L."/>
            <person name="Pedersen C."/>
            <person name="Gottilla T."/>
            <person name="Foltz A."/>
            <person name="Yu H."/>
            <person name="O'Malley R."/>
            <person name="Zhang C."/>
            <person name="Devos K."/>
            <person name="Sigmon B."/>
            <person name="Yu B."/>
            <person name="Obata T."/>
            <person name="Schmutz J."/>
            <person name="Schnable J."/>
        </authorList>
    </citation>
    <scope>NUCLEOTIDE SEQUENCE [LARGE SCALE GENOMIC DNA]</scope>
    <source>
        <strain evidence="9">cv. 540-79</strain>
    </source>
</reference>
<evidence type="ECO:0000313" key="8">
    <source>
        <dbReference type="EMBL" id="KAJ1255590.1"/>
    </source>
</evidence>
<feature type="domain" description="AAA+ ATPase" evidence="7">
    <location>
        <begin position="238"/>
        <end position="383"/>
    </location>
</feature>
<dbReference type="Gene3D" id="3.40.50.300">
    <property type="entry name" value="P-loop containing nucleotide triphosphate hydrolases"/>
    <property type="match status" value="1"/>
</dbReference>
<keyword evidence="6" id="KW-0067">ATP-binding</keyword>
<dbReference type="EMBL" id="MU629671">
    <property type="protein sequence ID" value="KAJ1255592.1"/>
    <property type="molecule type" value="Genomic_DNA"/>
</dbReference>
<dbReference type="InterPro" id="IPR058922">
    <property type="entry name" value="WHD_DRP"/>
</dbReference>
<dbReference type="Pfam" id="PF23559">
    <property type="entry name" value="WHD_DRP"/>
    <property type="match status" value="1"/>
</dbReference>
<dbReference type="OrthoDB" id="617360at2759"/>
<dbReference type="AlphaFoldDB" id="A0A9W7XAK9"/>
<dbReference type="PRINTS" id="PR00364">
    <property type="entry name" value="DISEASERSIST"/>
</dbReference>
<dbReference type="GO" id="GO:0009626">
    <property type="term" value="P:plant-type hypersensitive response"/>
    <property type="evidence" value="ECO:0007669"/>
    <property type="project" value="UniProtKB-ARBA"/>
</dbReference>
<dbReference type="FunFam" id="1.10.10.10:FF:000322">
    <property type="entry name" value="Probable disease resistance protein At1g63360"/>
    <property type="match status" value="1"/>
</dbReference>
<dbReference type="Gene3D" id="1.10.10.10">
    <property type="entry name" value="Winged helix-like DNA-binding domain superfamily/Winged helix DNA-binding domain"/>
    <property type="match status" value="1"/>
</dbReference>
<dbReference type="EMBL" id="MU629671">
    <property type="protein sequence ID" value="KAJ1255589.1"/>
    <property type="molecule type" value="Genomic_DNA"/>
</dbReference>
<dbReference type="Pfam" id="PF25019">
    <property type="entry name" value="LRR_R13L1-DRL21"/>
    <property type="match status" value="1"/>
</dbReference>
<dbReference type="InterPro" id="IPR036388">
    <property type="entry name" value="WH-like_DNA-bd_sf"/>
</dbReference>
<dbReference type="GO" id="GO:0005524">
    <property type="term" value="F:ATP binding"/>
    <property type="evidence" value="ECO:0007669"/>
    <property type="project" value="UniProtKB-KW"/>
</dbReference>
<dbReference type="InterPro" id="IPR027417">
    <property type="entry name" value="P-loop_NTPase"/>
</dbReference>
<evidence type="ECO:0000256" key="3">
    <source>
        <dbReference type="ARBA" id="ARBA00022737"/>
    </source>
</evidence>
<dbReference type="GO" id="GO:0043531">
    <property type="term" value="F:ADP binding"/>
    <property type="evidence" value="ECO:0007669"/>
    <property type="project" value="InterPro"/>
</dbReference>
<gene>
    <name evidence="8" type="ORF">BS78_K184400</name>
</gene>
<dbReference type="SUPFAM" id="SSF52540">
    <property type="entry name" value="P-loop containing nucleoside triphosphate hydrolases"/>
    <property type="match status" value="1"/>
</dbReference>
<dbReference type="InterPro" id="IPR003593">
    <property type="entry name" value="AAA+_ATPase"/>
</dbReference>
<dbReference type="PANTHER" id="PTHR36766">
    <property type="entry name" value="PLANT BROAD-SPECTRUM MILDEW RESISTANCE PROTEIN RPW8"/>
    <property type="match status" value="1"/>
</dbReference>
<dbReference type="Pfam" id="PF18052">
    <property type="entry name" value="Rx_N"/>
    <property type="match status" value="1"/>
</dbReference>
<comment type="caution">
    <text evidence="8">The sequence shown here is derived from an EMBL/GenBank/DDBJ whole genome shotgun (WGS) entry which is preliminary data.</text>
</comment>
<evidence type="ECO:0000313" key="9">
    <source>
        <dbReference type="Proteomes" id="UP001164776"/>
    </source>
</evidence>
<dbReference type="GO" id="GO:0002758">
    <property type="term" value="P:innate immune response-activating signaling pathway"/>
    <property type="evidence" value="ECO:0007669"/>
    <property type="project" value="UniProtKB-ARBA"/>
</dbReference>
<dbReference type="EMBL" id="MU629671">
    <property type="protein sequence ID" value="KAJ1255591.1"/>
    <property type="molecule type" value="Genomic_DNA"/>
</dbReference>
<proteinExistence type="inferred from homology"/>
<dbReference type="SUPFAM" id="SSF52058">
    <property type="entry name" value="L domain-like"/>
    <property type="match status" value="1"/>
</dbReference>
<dbReference type="InterPro" id="IPR041118">
    <property type="entry name" value="Rx_N"/>
</dbReference>
<dbReference type="EMBL" id="MU629671">
    <property type="protein sequence ID" value="KAJ1255593.1"/>
    <property type="molecule type" value="Genomic_DNA"/>
</dbReference>
<name>A0A9W7XAK9_9POAL</name>
<evidence type="ECO:0000256" key="5">
    <source>
        <dbReference type="ARBA" id="ARBA00022821"/>
    </source>
</evidence>
<evidence type="ECO:0000256" key="4">
    <source>
        <dbReference type="ARBA" id="ARBA00022741"/>
    </source>
</evidence>
<keyword evidence="9" id="KW-1185">Reference proteome</keyword>
<organism evidence="8 9">
    <name type="scientific">Paspalum vaginatum</name>
    <name type="common">seashore paspalum</name>
    <dbReference type="NCBI Taxonomy" id="158149"/>
    <lineage>
        <taxon>Eukaryota</taxon>
        <taxon>Viridiplantae</taxon>
        <taxon>Streptophyta</taxon>
        <taxon>Embryophyta</taxon>
        <taxon>Tracheophyta</taxon>
        <taxon>Spermatophyta</taxon>
        <taxon>Magnoliopsida</taxon>
        <taxon>Liliopsida</taxon>
        <taxon>Poales</taxon>
        <taxon>Poaceae</taxon>
        <taxon>PACMAD clade</taxon>
        <taxon>Panicoideae</taxon>
        <taxon>Andropogonodae</taxon>
        <taxon>Paspaleae</taxon>
        <taxon>Paspalinae</taxon>
        <taxon>Paspalum</taxon>
    </lineage>
</organism>
<keyword evidence="2" id="KW-0433">Leucine-rich repeat</keyword>
<dbReference type="GO" id="GO:0042742">
    <property type="term" value="P:defense response to bacterium"/>
    <property type="evidence" value="ECO:0007669"/>
    <property type="project" value="UniProtKB-ARBA"/>
</dbReference>
<accession>A0A9W7XAK9</accession>
<dbReference type="InterPro" id="IPR032675">
    <property type="entry name" value="LRR_dom_sf"/>
</dbReference>
<sequence length="932" mass="105607">MADPVTIGAAVGWGISAVGWVVSPIITKLLNKGFSYLGFDGSEKLKELETKVLQLELLMEAVEGSPRRNQLEKLLQNLRSAFYEAEDILDDVEYHHLERQVLSQPDDKLAPQSMPSRKKNWVKKLHSGLPKMSRLKTRVSGTTSDNPHPSMSKTELEKILQKIENIVTEAHKILQLLDLPSCSNVDKRQIVATNSRGVVTTVAPPRVVIGRDEDRDKVIGMLHETVSDGQAECSSALSYSIIGIHGIPGSGKSTLAQYVCAHVEDGFHFEVVMWVHVSQNFSVHTILREMIEQVTRKPSPQFDSASALQKNLEEGLRGKRFLLVLDDVWYSKDVSHQESLQQIISPLNVGKAGSKILATSRTLDALLALGHVSCIPIPNLDDDVFLKLFMHYAFEAANVDERDRRKFEMIGADIAKKLKRSPLAAKIVGGQLRIRPNIDIWRNARDRDLLNDTMGALWWSYQNLNEQVRRCFAYCSIFPRRYEMDPDELVNLWIAEGFISRDTGEEMEDVGQGYVYGLVSTSFLQPVGGNKERYTIHDLLHDLVEKVSGSDCFRVVDGWQGEFPQYVRYLFVETCKSATLTDKIVKLRHLRTLIICTDKNDTALNKKAFEDMFMSLRTLRVLCIRLWSTETFLFPESIGRLKHLRYLSYQRNGQAAKIILPSTVSKLYHMQHLKCLSIVFSSCEDLVKLINLRYLSCLGAMDFPNIGRLTSLRTFGSFRVKKEAGYELQQLKYLNKLQGTLGIHGLENVGSREEALEANLTAKERLSHLILGWDSDGLQSCDADLQAEVLEGLRPSKYLDILHLWSYNGSRYPDWVVGVQVLLLLECSPLGAIPKHHEFSAHLLELSIYSCSWDALPNDMELLTSLQILDITECENLRSLPKLPQSLLHFELSDCDRQFMRSCEMVGDPNWEKIQHVRTIIIHPISEPTHSP</sequence>
<dbReference type="InterPro" id="IPR056789">
    <property type="entry name" value="LRR_R13L1-DRL21"/>
</dbReference>
<dbReference type="Proteomes" id="UP001164776">
    <property type="component" value="Unassembled WGS sequence"/>
</dbReference>
<dbReference type="Pfam" id="PF00931">
    <property type="entry name" value="NB-ARC"/>
    <property type="match status" value="1"/>
</dbReference>
<dbReference type="PANTHER" id="PTHR36766:SF64">
    <property type="entry name" value="OS12G0206100 PROTEIN"/>
    <property type="match status" value="1"/>
</dbReference>
<evidence type="ECO:0000256" key="6">
    <source>
        <dbReference type="ARBA" id="ARBA00022840"/>
    </source>
</evidence>
<dbReference type="SMART" id="SM00382">
    <property type="entry name" value="AAA"/>
    <property type="match status" value="1"/>
</dbReference>
<evidence type="ECO:0000256" key="2">
    <source>
        <dbReference type="ARBA" id="ARBA00022614"/>
    </source>
</evidence>